<evidence type="ECO:0000256" key="4">
    <source>
        <dbReference type="ARBA" id="ARBA00023295"/>
    </source>
</evidence>
<evidence type="ECO:0000256" key="3">
    <source>
        <dbReference type="ARBA" id="ARBA00023277"/>
    </source>
</evidence>
<dbReference type="PROSITE" id="PS51760">
    <property type="entry name" value="GH10_2"/>
    <property type="match status" value="1"/>
</dbReference>
<dbReference type="AlphaFoldDB" id="A0A0A9F9I7"/>
<evidence type="ECO:0000256" key="6">
    <source>
        <dbReference type="PROSITE-ProRule" id="PRU10061"/>
    </source>
</evidence>
<dbReference type="PANTHER" id="PTHR31490">
    <property type="entry name" value="GLYCOSYL HYDROLASE"/>
    <property type="match status" value="1"/>
</dbReference>
<dbReference type="InterPro" id="IPR031158">
    <property type="entry name" value="GH10_AS"/>
</dbReference>
<keyword evidence="4" id="KW-0326">Glycosidase</keyword>
<keyword evidence="5" id="KW-0624">Polysaccharide degradation</keyword>
<comment type="similarity">
    <text evidence="1">Belongs to the glycosyl hydrolase 10 (cellulase F) family.</text>
</comment>
<dbReference type="GO" id="GO:0031176">
    <property type="term" value="F:endo-1,4-beta-xylanase activity"/>
    <property type="evidence" value="ECO:0007669"/>
    <property type="project" value="UniProtKB-ARBA"/>
</dbReference>
<dbReference type="InterPro" id="IPR017853">
    <property type="entry name" value="GH"/>
</dbReference>
<keyword evidence="3" id="KW-0119">Carbohydrate metabolism</keyword>
<evidence type="ECO:0000256" key="1">
    <source>
        <dbReference type="ARBA" id="ARBA00007495"/>
    </source>
</evidence>
<dbReference type="SUPFAM" id="SSF51445">
    <property type="entry name" value="(Trans)glycosidases"/>
    <property type="match status" value="1"/>
</dbReference>
<feature type="active site" description="Nucleophile" evidence="6">
    <location>
        <position position="83"/>
    </location>
</feature>
<organism evidence="8">
    <name type="scientific">Arundo donax</name>
    <name type="common">Giant reed</name>
    <name type="synonym">Donax arundinaceus</name>
    <dbReference type="NCBI Taxonomy" id="35708"/>
    <lineage>
        <taxon>Eukaryota</taxon>
        <taxon>Viridiplantae</taxon>
        <taxon>Streptophyta</taxon>
        <taxon>Embryophyta</taxon>
        <taxon>Tracheophyta</taxon>
        <taxon>Spermatophyta</taxon>
        <taxon>Magnoliopsida</taxon>
        <taxon>Liliopsida</taxon>
        <taxon>Poales</taxon>
        <taxon>Poaceae</taxon>
        <taxon>PACMAD clade</taxon>
        <taxon>Arundinoideae</taxon>
        <taxon>Arundineae</taxon>
        <taxon>Arundo</taxon>
    </lineage>
</organism>
<dbReference type="EMBL" id="GBRH01191090">
    <property type="protein sequence ID" value="JAE06806.1"/>
    <property type="molecule type" value="Transcribed_RNA"/>
</dbReference>
<protein>
    <submittedName>
        <fullName evidence="8">RXF12</fullName>
    </submittedName>
</protein>
<sequence length="205" mass="23036">MFREAHKLDPSAVLFVNDYNVEDGCDTKSCPERFVEQIVDLQERGAPVGGIGVQGHISHPVGEIICDSLDKLAILGLPIWITELDVTAENEHIRADDLEVFLREAFAHPAVEGIILWGFWEMFMFREHAHLVDVDGTINEAGKRYLALKQEWLTCMNGNVDHQGEFKFRGYHGSYTVEVDTPSGKVARSFVVDKDNPVQVITLNV</sequence>
<evidence type="ECO:0000256" key="2">
    <source>
        <dbReference type="ARBA" id="ARBA00022801"/>
    </source>
</evidence>
<keyword evidence="2" id="KW-0378">Hydrolase</keyword>
<evidence type="ECO:0000259" key="7">
    <source>
        <dbReference type="PROSITE" id="PS51760"/>
    </source>
</evidence>
<dbReference type="PANTHER" id="PTHR31490:SF1">
    <property type="entry name" value="ENDO-1,4-BETA-XYLANASE 1"/>
    <property type="match status" value="1"/>
</dbReference>
<reference evidence="8" key="1">
    <citation type="submission" date="2014-09" db="EMBL/GenBank/DDBJ databases">
        <authorList>
            <person name="Magalhaes I.L.F."/>
            <person name="Oliveira U."/>
            <person name="Santos F.R."/>
            <person name="Vidigal T.H.D.A."/>
            <person name="Brescovit A.D."/>
            <person name="Santos A.J."/>
        </authorList>
    </citation>
    <scope>NUCLEOTIDE SEQUENCE</scope>
    <source>
        <tissue evidence="8">Shoot tissue taken approximately 20 cm above the soil surface</tissue>
    </source>
</reference>
<feature type="domain" description="GH10" evidence="7">
    <location>
        <begin position="1"/>
        <end position="148"/>
    </location>
</feature>
<proteinExistence type="inferred from homology"/>
<reference evidence="8" key="2">
    <citation type="journal article" date="2015" name="Data Brief">
        <title>Shoot transcriptome of the giant reed, Arundo donax.</title>
        <authorList>
            <person name="Barrero R.A."/>
            <person name="Guerrero F.D."/>
            <person name="Moolhuijzen P."/>
            <person name="Goolsby J.A."/>
            <person name="Tidwell J."/>
            <person name="Bellgard S.E."/>
            <person name="Bellgard M.I."/>
        </authorList>
    </citation>
    <scope>NUCLEOTIDE SEQUENCE</scope>
    <source>
        <tissue evidence="8">Shoot tissue taken approximately 20 cm above the soil surface</tissue>
    </source>
</reference>
<dbReference type="GO" id="GO:0000272">
    <property type="term" value="P:polysaccharide catabolic process"/>
    <property type="evidence" value="ECO:0007669"/>
    <property type="project" value="UniProtKB-KW"/>
</dbReference>
<dbReference type="Pfam" id="PF00331">
    <property type="entry name" value="Glyco_hydro_10"/>
    <property type="match status" value="1"/>
</dbReference>
<dbReference type="PRINTS" id="PR00134">
    <property type="entry name" value="GLHYDRLASE10"/>
</dbReference>
<dbReference type="InterPro" id="IPR001000">
    <property type="entry name" value="GH10_dom"/>
</dbReference>
<evidence type="ECO:0000256" key="5">
    <source>
        <dbReference type="ARBA" id="ARBA00023326"/>
    </source>
</evidence>
<dbReference type="PROSITE" id="PS00591">
    <property type="entry name" value="GH10_1"/>
    <property type="match status" value="1"/>
</dbReference>
<name>A0A0A9F9I7_ARUDO</name>
<dbReference type="Gene3D" id="3.20.20.80">
    <property type="entry name" value="Glycosidases"/>
    <property type="match status" value="1"/>
</dbReference>
<evidence type="ECO:0000313" key="8">
    <source>
        <dbReference type="EMBL" id="JAE06806.1"/>
    </source>
</evidence>
<dbReference type="InterPro" id="IPR044846">
    <property type="entry name" value="GH10"/>
</dbReference>
<accession>A0A0A9F9I7</accession>